<evidence type="ECO:0000313" key="2">
    <source>
        <dbReference type="Proteomes" id="UP000276133"/>
    </source>
</evidence>
<comment type="caution">
    <text evidence="1">The sequence shown here is derived from an EMBL/GenBank/DDBJ whole genome shotgun (WGS) entry which is preliminary data.</text>
</comment>
<gene>
    <name evidence="1" type="ORF">BpHYR1_004689</name>
</gene>
<protein>
    <submittedName>
        <fullName evidence="1">Uncharacterized protein</fullName>
    </submittedName>
</protein>
<reference evidence="1 2" key="1">
    <citation type="journal article" date="2018" name="Sci. Rep.">
        <title>Genomic signatures of local adaptation to the degree of environmental predictability in rotifers.</title>
        <authorList>
            <person name="Franch-Gras L."/>
            <person name="Hahn C."/>
            <person name="Garcia-Roger E.M."/>
            <person name="Carmona M.J."/>
            <person name="Serra M."/>
            <person name="Gomez A."/>
        </authorList>
    </citation>
    <scope>NUCLEOTIDE SEQUENCE [LARGE SCALE GENOMIC DNA]</scope>
    <source>
        <strain evidence="1">HYR1</strain>
    </source>
</reference>
<proteinExistence type="predicted"/>
<sequence length="62" mass="6858">MALNFSFYIGQHSTMSQASGINLENISLEELLTILAERYEAEISNTSGNLTTKKADNCWISS</sequence>
<dbReference type="EMBL" id="REGN01004341">
    <property type="protein sequence ID" value="RNA17930.1"/>
    <property type="molecule type" value="Genomic_DNA"/>
</dbReference>
<dbReference type="Proteomes" id="UP000276133">
    <property type="component" value="Unassembled WGS sequence"/>
</dbReference>
<name>A0A3M7R2U9_BRAPC</name>
<dbReference type="AlphaFoldDB" id="A0A3M7R2U9"/>
<accession>A0A3M7R2U9</accession>
<organism evidence="1 2">
    <name type="scientific">Brachionus plicatilis</name>
    <name type="common">Marine rotifer</name>
    <name type="synonym">Brachionus muelleri</name>
    <dbReference type="NCBI Taxonomy" id="10195"/>
    <lineage>
        <taxon>Eukaryota</taxon>
        <taxon>Metazoa</taxon>
        <taxon>Spiralia</taxon>
        <taxon>Gnathifera</taxon>
        <taxon>Rotifera</taxon>
        <taxon>Eurotatoria</taxon>
        <taxon>Monogononta</taxon>
        <taxon>Pseudotrocha</taxon>
        <taxon>Ploima</taxon>
        <taxon>Brachionidae</taxon>
        <taxon>Brachionus</taxon>
    </lineage>
</organism>
<keyword evidence="2" id="KW-1185">Reference proteome</keyword>
<evidence type="ECO:0000313" key="1">
    <source>
        <dbReference type="EMBL" id="RNA17930.1"/>
    </source>
</evidence>